<name>A0AAD2FF68_9STRA</name>
<evidence type="ECO:0000313" key="2">
    <source>
        <dbReference type="EMBL" id="CAJ1934429.1"/>
    </source>
</evidence>
<feature type="compositionally biased region" description="Basic residues" evidence="1">
    <location>
        <begin position="125"/>
        <end position="136"/>
    </location>
</feature>
<feature type="region of interest" description="Disordered" evidence="1">
    <location>
        <begin position="35"/>
        <end position="139"/>
    </location>
</feature>
<feature type="compositionally biased region" description="Polar residues" evidence="1">
    <location>
        <begin position="309"/>
        <end position="321"/>
    </location>
</feature>
<sequence length="383" mass="43101">MKNQSQSVSVQLIVSLAAVVAVNSAVWWHRSKVPKLESEETATPADQDASLRDNKTADNGRNAKKSNKQGTSSTIKGRKLGRPDLMKKDSSIKSPKKYVASPKKGVLQSKRHTIPQINVAPIQNRSRKTQTKKLKPRVRESLLPWKSARQDCNVGDTKSIASRQNDQSEKRKPTKVRTSLLPQSLRDENIDPPSETTRKPVRKIPRVRDSLLPESIQPKHLTATNFGDEDSVCSARTSRSRYHIHEPQQKQKQESQKPSADGPSLQNCVTVRKTTRREERHPRLVHLNDSNVSTRSPVTSSLAEKGNKTAIQSPLRNVSNTKRSRVPSKRRKSRELKEEGWKSSTVSKLPKETMKSPTLLKLSSRRSDVSDCDVQSLCKVFEH</sequence>
<organism evidence="2 3">
    <name type="scientific">Cylindrotheca closterium</name>
    <dbReference type="NCBI Taxonomy" id="2856"/>
    <lineage>
        <taxon>Eukaryota</taxon>
        <taxon>Sar</taxon>
        <taxon>Stramenopiles</taxon>
        <taxon>Ochrophyta</taxon>
        <taxon>Bacillariophyta</taxon>
        <taxon>Bacillariophyceae</taxon>
        <taxon>Bacillariophycidae</taxon>
        <taxon>Bacillariales</taxon>
        <taxon>Bacillariaceae</taxon>
        <taxon>Cylindrotheca</taxon>
    </lineage>
</organism>
<evidence type="ECO:0000256" key="1">
    <source>
        <dbReference type="SAM" id="MobiDB-lite"/>
    </source>
</evidence>
<feature type="compositionally biased region" description="Basic and acidic residues" evidence="1">
    <location>
        <begin position="243"/>
        <end position="255"/>
    </location>
</feature>
<dbReference type="AlphaFoldDB" id="A0AAD2FF68"/>
<comment type="caution">
    <text evidence="2">The sequence shown here is derived from an EMBL/GenBank/DDBJ whole genome shotgun (WGS) entry which is preliminary data.</text>
</comment>
<reference evidence="2" key="1">
    <citation type="submission" date="2023-08" db="EMBL/GenBank/DDBJ databases">
        <authorList>
            <person name="Audoor S."/>
            <person name="Bilcke G."/>
        </authorList>
    </citation>
    <scope>NUCLEOTIDE SEQUENCE</scope>
</reference>
<feature type="region of interest" description="Disordered" evidence="1">
    <location>
        <begin position="154"/>
        <end position="368"/>
    </location>
</feature>
<proteinExistence type="predicted"/>
<feature type="compositionally biased region" description="Polar residues" evidence="1">
    <location>
        <begin position="288"/>
        <end position="302"/>
    </location>
</feature>
<dbReference type="Proteomes" id="UP001295423">
    <property type="component" value="Unassembled WGS sequence"/>
</dbReference>
<keyword evidence="3" id="KW-1185">Reference proteome</keyword>
<feature type="compositionally biased region" description="Basic and acidic residues" evidence="1">
    <location>
        <begin position="49"/>
        <end position="58"/>
    </location>
</feature>
<dbReference type="EMBL" id="CAKOGP040000335">
    <property type="protein sequence ID" value="CAJ1934429.1"/>
    <property type="molecule type" value="Genomic_DNA"/>
</dbReference>
<gene>
    <name evidence="2" type="ORF">CYCCA115_LOCUS3769</name>
</gene>
<evidence type="ECO:0000313" key="3">
    <source>
        <dbReference type="Proteomes" id="UP001295423"/>
    </source>
</evidence>
<accession>A0AAD2FF68</accession>
<feature type="compositionally biased region" description="Basic and acidic residues" evidence="1">
    <location>
        <begin position="81"/>
        <end position="91"/>
    </location>
</feature>
<protein>
    <submittedName>
        <fullName evidence="2">Uncharacterized protein</fullName>
    </submittedName>
</protein>
<feature type="compositionally biased region" description="Basic residues" evidence="1">
    <location>
        <begin position="322"/>
        <end position="334"/>
    </location>
</feature>